<proteinExistence type="predicted"/>
<dbReference type="Proteomes" id="UP000276133">
    <property type="component" value="Unassembled WGS sequence"/>
</dbReference>
<organism evidence="1 2">
    <name type="scientific">Brachionus plicatilis</name>
    <name type="common">Marine rotifer</name>
    <name type="synonym">Brachionus muelleri</name>
    <dbReference type="NCBI Taxonomy" id="10195"/>
    <lineage>
        <taxon>Eukaryota</taxon>
        <taxon>Metazoa</taxon>
        <taxon>Spiralia</taxon>
        <taxon>Gnathifera</taxon>
        <taxon>Rotifera</taxon>
        <taxon>Eurotatoria</taxon>
        <taxon>Monogononta</taxon>
        <taxon>Pseudotrocha</taxon>
        <taxon>Ploima</taxon>
        <taxon>Brachionidae</taxon>
        <taxon>Brachionus</taxon>
    </lineage>
</organism>
<name>A0A3M7RMJ6_BRAPC</name>
<comment type="caution">
    <text evidence="1">The sequence shown here is derived from an EMBL/GenBank/DDBJ whole genome shotgun (WGS) entry which is preliminary data.</text>
</comment>
<accession>A0A3M7RMJ6</accession>
<dbReference type="AlphaFoldDB" id="A0A3M7RMJ6"/>
<gene>
    <name evidence="1" type="ORF">BpHYR1_049020</name>
</gene>
<keyword evidence="2" id="KW-1185">Reference proteome</keyword>
<reference evidence="1 2" key="1">
    <citation type="journal article" date="2018" name="Sci. Rep.">
        <title>Genomic signatures of local adaptation to the degree of environmental predictability in rotifers.</title>
        <authorList>
            <person name="Franch-Gras L."/>
            <person name="Hahn C."/>
            <person name="Garcia-Roger E.M."/>
            <person name="Carmona M.J."/>
            <person name="Serra M."/>
            <person name="Gomez A."/>
        </authorList>
    </citation>
    <scope>NUCLEOTIDE SEQUENCE [LARGE SCALE GENOMIC DNA]</scope>
    <source>
        <strain evidence="1">HYR1</strain>
    </source>
</reference>
<sequence>MIILNKFYVSLKSKKSNKSKKSKNTKYEKLINWHQITMPEPEPEPEPKPDFYFFKYSKNFFLKCSQKTTPIDSKNNL</sequence>
<dbReference type="EMBL" id="REGN01003071">
    <property type="protein sequence ID" value="RNA24689.1"/>
    <property type="molecule type" value="Genomic_DNA"/>
</dbReference>
<evidence type="ECO:0000313" key="2">
    <source>
        <dbReference type="Proteomes" id="UP000276133"/>
    </source>
</evidence>
<protein>
    <submittedName>
        <fullName evidence="1">Uncharacterized protein</fullName>
    </submittedName>
</protein>
<evidence type="ECO:0000313" key="1">
    <source>
        <dbReference type="EMBL" id="RNA24689.1"/>
    </source>
</evidence>